<dbReference type="RefSeq" id="WP_386361535.1">
    <property type="nucleotide sequence ID" value="NZ_JBHRXZ010000012.1"/>
</dbReference>
<keyword evidence="3" id="KW-1185">Reference proteome</keyword>
<proteinExistence type="predicted"/>
<keyword evidence="1" id="KW-1133">Transmembrane helix</keyword>
<evidence type="ECO:0008006" key="4">
    <source>
        <dbReference type="Google" id="ProtNLM"/>
    </source>
</evidence>
<gene>
    <name evidence="2" type="ORF">ACFOMF_04155</name>
</gene>
<keyword evidence="1" id="KW-0812">Transmembrane</keyword>
<dbReference type="Proteomes" id="UP001595630">
    <property type="component" value="Unassembled WGS sequence"/>
</dbReference>
<protein>
    <recommendedName>
        <fullName evidence="4">Transmembrane protein</fullName>
    </recommendedName>
</protein>
<keyword evidence="1" id="KW-0472">Membrane</keyword>
<evidence type="ECO:0000256" key="1">
    <source>
        <dbReference type="SAM" id="Phobius"/>
    </source>
</evidence>
<dbReference type="EMBL" id="JBHRXZ010000012">
    <property type="protein sequence ID" value="MFC3606974.1"/>
    <property type="molecule type" value="Genomic_DNA"/>
</dbReference>
<evidence type="ECO:0000313" key="2">
    <source>
        <dbReference type="EMBL" id="MFC3606974.1"/>
    </source>
</evidence>
<feature type="transmembrane region" description="Helical" evidence="1">
    <location>
        <begin position="12"/>
        <end position="36"/>
    </location>
</feature>
<comment type="caution">
    <text evidence="2">The sequence shown here is derived from an EMBL/GenBank/DDBJ whole genome shotgun (WGS) entry which is preliminary data.</text>
</comment>
<reference evidence="3" key="1">
    <citation type="journal article" date="2019" name="Int. J. Syst. Evol. Microbiol.">
        <title>The Global Catalogue of Microorganisms (GCM) 10K type strain sequencing project: providing services to taxonomists for standard genome sequencing and annotation.</title>
        <authorList>
            <consortium name="The Broad Institute Genomics Platform"/>
            <consortium name="The Broad Institute Genome Sequencing Center for Infectious Disease"/>
            <person name="Wu L."/>
            <person name="Ma J."/>
        </authorList>
    </citation>
    <scope>NUCLEOTIDE SEQUENCE [LARGE SCALE GENOMIC DNA]</scope>
    <source>
        <strain evidence="3">KCTC 42447</strain>
    </source>
</reference>
<accession>A0ABV7T1D6</accession>
<sequence length="142" mass="15372">MTARSHRLLGAAEAVLLLLPLTLLTVAILVLSYPAYPIPLRTLQVIFDLAMLAQVVAIIAGWRLMLGYLRHGPAGLARTHRGWLGVLAIGAAIGLVGGAIAIWHAFNPANAPDLVGYALLAPAALLIPLWLHWQLQRRRWKG</sequence>
<feature type="transmembrane region" description="Helical" evidence="1">
    <location>
        <begin position="115"/>
        <end position="133"/>
    </location>
</feature>
<feature type="transmembrane region" description="Helical" evidence="1">
    <location>
        <begin position="83"/>
        <end position="103"/>
    </location>
</feature>
<evidence type="ECO:0000313" key="3">
    <source>
        <dbReference type="Proteomes" id="UP001595630"/>
    </source>
</evidence>
<organism evidence="2 3">
    <name type="scientific">Stutzerimonas tarimensis</name>
    <dbReference type="NCBI Taxonomy" id="1507735"/>
    <lineage>
        <taxon>Bacteria</taxon>
        <taxon>Pseudomonadati</taxon>
        <taxon>Pseudomonadota</taxon>
        <taxon>Gammaproteobacteria</taxon>
        <taxon>Pseudomonadales</taxon>
        <taxon>Pseudomonadaceae</taxon>
        <taxon>Stutzerimonas</taxon>
    </lineage>
</organism>
<feature type="transmembrane region" description="Helical" evidence="1">
    <location>
        <begin position="42"/>
        <end position="62"/>
    </location>
</feature>
<name>A0ABV7T1D6_9GAMM</name>